<reference evidence="6" key="1">
    <citation type="submission" date="2018-06" db="EMBL/GenBank/DDBJ databases">
        <title>Genome assembly of Danube salmon.</title>
        <authorList>
            <person name="Macqueen D.J."/>
            <person name="Gundappa M.K."/>
        </authorList>
    </citation>
    <scope>NUCLEOTIDE SEQUENCE [LARGE SCALE GENOMIC DNA]</scope>
</reference>
<dbReference type="InterPro" id="IPR001452">
    <property type="entry name" value="SH3_domain"/>
</dbReference>
<organism evidence="5 6">
    <name type="scientific">Hucho hucho</name>
    <name type="common">huchen</name>
    <dbReference type="NCBI Taxonomy" id="62062"/>
    <lineage>
        <taxon>Eukaryota</taxon>
        <taxon>Metazoa</taxon>
        <taxon>Chordata</taxon>
        <taxon>Craniata</taxon>
        <taxon>Vertebrata</taxon>
        <taxon>Euteleostomi</taxon>
        <taxon>Actinopterygii</taxon>
        <taxon>Neopterygii</taxon>
        <taxon>Teleostei</taxon>
        <taxon>Protacanthopterygii</taxon>
        <taxon>Salmoniformes</taxon>
        <taxon>Salmonidae</taxon>
        <taxon>Salmoninae</taxon>
        <taxon>Hucho</taxon>
    </lineage>
</organism>
<evidence type="ECO:0000256" key="3">
    <source>
        <dbReference type="SAM" id="MobiDB-lite"/>
    </source>
</evidence>
<dbReference type="InterPro" id="IPR036028">
    <property type="entry name" value="SH3-like_dom_sf"/>
</dbReference>
<dbReference type="AlphaFoldDB" id="A0A4W5NLA7"/>
<proteinExistence type="predicted"/>
<dbReference type="Ensembl" id="ENSHHUT00000053569.1">
    <property type="protein sequence ID" value="ENSHHUP00000051747.1"/>
    <property type="gene ID" value="ENSHHUG00000031132.1"/>
</dbReference>
<reference evidence="5" key="2">
    <citation type="submission" date="2025-08" db="UniProtKB">
        <authorList>
            <consortium name="Ensembl"/>
        </authorList>
    </citation>
    <scope>IDENTIFICATION</scope>
</reference>
<dbReference type="InterPro" id="IPR042772">
    <property type="entry name" value="SH3TC1/SH3TC2"/>
</dbReference>
<feature type="region of interest" description="Disordered" evidence="3">
    <location>
        <begin position="206"/>
        <end position="229"/>
    </location>
</feature>
<dbReference type="PANTHER" id="PTHR22647">
    <property type="entry name" value="SH3 DOMAIN AND TETRATRICOPEPTIDE REPEATS CONTAINING PROTEIN"/>
    <property type="match status" value="1"/>
</dbReference>
<reference evidence="5" key="3">
    <citation type="submission" date="2025-09" db="UniProtKB">
        <authorList>
            <consortium name="Ensembl"/>
        </authorList>
    </citation>
    <scope>IDENTIFICATION</scope>
</reference>
<dbReference type="PROSITE" id="PS50002">
    <property type="entry name" value="SH3"/>
    <property type="match status" value="1"/>
</dbReference>
<dbReference type="GO" id="GO:1901184">
    <property type="term" value="P:regulation of ERBB signaling pathway"/>
    <property type="evidence" value="ECO:0007669"/>
    <property type="project" value="TreeGrafter"/>
</dbReference>
<dbReference type="GeneTree" id="ENSGT00530000063812"/>
<evidence type="ECO:0000256" key="1">
    <source>
        <dbReference type="ARBA" id="ARBA00022443"/>
    </source>
</evidence>
<dbReference type="SUPFAM" id="SSF50044">
    <property type="entry name" value="SH3-domain"/>
    <property type="match status" value="2"/>
</dbReference>
<dbReference type="SMART" id="SM00326">
    <property type="entry name" value="SH3"/>
    <property type="match status" value="1"/>
</dbReference>
<dbReference type="Proteomes" id="UP000314982">
    <property type="component" value="Unassembled WGS sequence"/>
</dbReference>
<evidence type="ECO:0000256" key="2">
    <source>
        <dbReference type="PROSITE-ProRule" id="PRU00192"/>
    </source>
</evidence>
<sequence>MVRDTGQDSHWEGTLLSTGQHGLVPVNTMQPLPYPFYQWFLRKYPDCAGCSPSERGQFDHPIVTGSCEAVVDHNPVGSDELQLSQGDLIEIEGMLLRGLDLFIGTHCSTGNTGFVHKAHVKPLNAKPPDGQLVFLSEEERASMAQINPCSSEPRDSGLLVRLFSSDISTVYRLDRLDQSDFTYIRNQPKQEHKPPASARQSIISEKSDATPPYHSSPCPSLSHSSPRPSIYASQNALGRAGDGELLSFSLDDTFREMNEFQEDPAFFLEEGSWEGVESEVCDPTLTLLNMHHFQEDFLPLYDLNHSFLWLTFSGQSEDELLGHLEIVREGAKRTGMAWAHRRACFLLLSTKRINMM</sequence>
<dbReference type="PANTHER" id="PTHR22647:SF2">
    <property type="entry name" value="SH3 DOMAIN AND TETRATRICOPEPTIDE REPEAT-CONTAINING PROTEIN 2"/>
    <property type="match status" value="1"/>
</dbReference>
<keyword evidence="1 2" id="KW-0728">SH3 domain</keyword>
<evidence type="ECO:0000313" key="6">
    <source>
        <dbReference type="Proteomes" id="UP000314982"/>
    </source>
</evidence>
<accession>A0A4W5NLA7</accession>
<feature type="domain" description="SH3" evidence="4">
    <location>
        <begin position="62"/>
        <end position="125"/>
    </location>
</feature>
<name>A0A4W5NLA7_9TELE</name>
<evidence type="ECO:0000259" key="4">
    <source>
        <dbReference type="PROSITE" id="PS50002"/>
    </source>
</evidence>
<dbReference type="GO" id="GO:0033157">
    <property type="term" value="P:regulation of intracellular protein transport"/>
    <property type="evidence" value="ECO:0007669"/>
    <property type="project" value="TreeGrafter"/>
</dbReference>
<keyword evidence="6" id="KW-1185">Reference proteome</keyword>
<evidence type="ECO:0000313" key="5">
    <source>
        <dbReference type="Ensembl" id="ENSHHUP00000051747.1"/>
    </source>
</evidence>
<feature type="compositionally biased region" description="Low complexity" evidence="3">
    <location>
        <begin position="211"/>
        <end position="229"/>
    </location>
</feature>
<protein>
    <recommendedName>
        <fullName evidence="4">SH3 domain-containing protein</fullName>
    </recommendedName>
</protein>